<dbReference type="GO" id="GO:0004386">
    <property type="term" value="F:helicase activity"/>
    <property type="evidence" value="ECO:0007669"/>
    <property type="project" value="UniProtKB-KW"/>
</dbReference>
<keyword evidence="3" id="KW-0347">Helicase</keyword>
<dbReference type="GO" id="GO:0016787">
    <property type="term" value="F:hydrolase activity"/>
    <property type="evidence" value="ECO:0007669"/>
    <property type="project" value="InterPro"/>
</dbReference>
<feature type="region of interest" description="Disordered" evidence="1">
    <location>
        <begin position="416"/>
        <end position="452"/>
    </location>
</feature>
<evidence type="ECO:0000256" key="1">
    <source>
        <dbReference type="SAM" id="MobiDB-lite"/>
    </source>
</evidence>
<dbReference type="InterPro" id="IPR027417">
    <property type="entry name" value="P-loop_NTPase"/>
</dbReference>
<gene>
    <name evidence="3" type="ORF">ABLG96_01140</name>
</gene>
<dbReference type="InterPro" id="IPR006935">
    <property type="entry name" value="Helicase/UvrB_N"/>
</dbReference>
<dbReference type="GO" id="GO:0003677">
    <property type="term" value="F:DNA binding"/>
    <property type="evidence" value="ECO:0007669"/>
    <property type="project" value="InterPro"/>
</dbReference>
<name>A0AAU8DT10_9ACTN</name>
<organism evidence="3">
    <name type="scientific">Nakamurella sp. A5-74</name>
    <dbReference type="NCBI Taxonomy" id="3158264"/>
    <lineage>
        <taxon>Bacteria</taxon>
        <taxon>Bacillati</taxon>
        <taxon>Actinomycetota</taxon>
        <taxon>Actinomycetes</taxon>
        <taxon>Nakamurellales</taxon>
        <taxon>Nakamurellaceae</taxon>
        <taxon>Nakamurella</taxon>
    </lineage>
</organism>
<dbReference type="SUPFAM" id="SSF52540">
    <property type="entry name" value="P-loop containing nucleoside triphosphate hydrolases"/>
    <property type="match status" value="1"/>
</dbReference>
<evidence type="ECO:0000313" key="3">
    <source>
        <dbReference type="EMBL" id="XCG63984.1"/>
    </source>
</evidence>
<protein>
    <submittedName>
        <fullName evidence="3">DEAD/DEAH box helicase family protein</fullName>
    </submittedName>
</protein>
<dbReference type="Pfam" id="PF04851">
    <property type="entry name" value="ResIII"/>
    <property type="match status" value="1"/>
</dbReference>
<dbReference type="InterPro" id="IPR050742">
    <property type="entry name" value="Helicase_Restrict-Modif_Enz"/>
</dbReference>
<dbReference type="GO" id="GO:0005829">
    <property type="term" value="C:cytosol"/>
    <property type="evidence" value="ECO:0007669"/>
    <property type="project" value="TreeGrafter"/>
</dbReference>
<dbReference type="PANTHER" id="PTHR47396:SF1">
    <property type="entry name" value="ATP-DEPENDENT HELICASE IRC3-RELATED"/>
    <property type="match status" value="1"/>
</dbReference>
<dbReference type="RefSeq" id="WP_353649598.1">
    <property type="nucleotide sequence ID" value="NZ_CP159218.1"/>
</dbReference>
<sequence length="819" mass="90515">MTWVTYDPQLVEAIAARLDLRDPNRRALHKVADNLQEGNGREFICDLATGVGKTYLAAGLLEYLAEAGVRNVVMIVPLDVIYEKTIANFTPGTRKYIDGAAWEPVVITAENFKQRVEDMNDPMKLKLFVFKVQTLLKPSDDMRRKMHDLNESMGDALYTHLQGLGDLVVVADEHHVYSGDAEKYGGTIRDLGARAIVGLTATPNKQDVSAGKVIFRYSLAEAIADGLVKIPVIVYREDGTKDTRSQLADACHLRDVKEAAWRAYSHALNKSVVVPVLFIVCEEVKKAEQVAETLRSDFLTESGQVLLITGGSSDQALRALKAVEDATSPVRAVVSVDKLKEGWDVRNIGVIVSFRPLLSATLTEQVLGRGLRLPFGERTSIEAVDTVDIVAHESYRQLLASKKALLEQVLEERASAASELKTTPTAKPIATDDSQGGDEQPAPATDDGTPQTGLTFVFDNQHVGESIDPAVLLLMQEYNTTVGQQEKGAAATMTLVAPVPGAPRILFPRLERQAVPTKFSLKLVTEQQARDLGAKYLSDESVYMKRVALDAERGAGGEVVVGERFLEEERAYVENLTWSVVKKQLEDKVLALGVVESTLTEDQAAGEVMGWFLNGAGVTSDEHAQWSVKRTALATRAIESMIVKAYQLRATTPTWEFNVVEVPVFPPSRPMPSPRLSKWADFAKGMHYEGWQKSIEPVANFDAKTTEFTLSRMLDSSSQIKWWLRIYSNGPVWIEWDGGRYFADFIAIDSNGLHWLIEGKADDDANDESVVAKSRAAKAWVAKVNDVGTHGQWRYLFATETMIKQAYGRWLDLIEGDRA</sequence>
<keyword evidence="3" id="KW-0547">Nucleotide-binding</keyword>
<accession>A0AAU8DT10</accession>
<dbReference type="PANTHER" id="PTHR47396">
    <property type="entry name" value="TYPE I RESTRICTION ENZYME ECOKI R PROTEIN"/>
    <property type="match status" value="1"/>
</dbReference>
<proteinExistence type="predicted"/>
<dbReference type="Gene3D" id="3.40.50.300">
    <property type="entry name" value="P-loop containing nucleotide triphosphate hydrolases"/>
    <property type="match status" value="2"/>
</dbReference>
<evidence type="ECO:0000259" key="2">
    <source>
        <dbReference type="Pfam" id="PF04851"/>
    </source>
</evidence>
<dbReference type="EMBL" id="CP159218">
    <property type="protein sequence ID" value="XCG63984.1"/>
    <property type="molecule type" value="Genomic_DNA"/>
</dbReference>
<dbReference type="AlphaFoldDB" id="A0AAU8DT10"/>
<feature type="domain" description="Helicase/UvrB N-terminal" evidence="2">
    <location>
        <begin position="18"/>
        <end position="204"/>
    </location>
</feature>
<reference evidence="3" key="1">
    <citation type="submission" date="2024-05" db="EMBL/GenBank/DDBJ databases">
        <authorList>
            <person name="Cai S.Y."/>
            <person name="Jin L.M."/>
            <person name="Li H.R."/>
        </authorList>
    </citation>
    <scope>NUCLEOTIDE SEQUENCE</scope>
    <source>
        <strain evidence="3">A5-74</strain>
    </source>
</reference>
<keyword evidence="3" id="KW-0067">ATP-binding</keyword>
<dbReference type="REBASE" id="843917">
    <property type="entry name" value="NspA574ORF1145P"/>
</dbReference>
<dbReference type="GO" id="GO:0005524">
    <property type="term" value="F:ATP binding"/>
    <property type="evidence" value="ECO:0007669"/>
    <property type="project" value="InterPro"/>
</dbReference>
<keyword evidence="3" id="KW-0378">Hydrolase</keyword>